<feature type="domain" description="Beta-lactamase-related" evidence="4">
    <location>
        <begin position="37"/>
        <end position="330"/>
    </location>
</feature>
<dbReference type="PANTHER" id="PTHR46825:SF11">
    <property type="entry name" value="PENICILLIN-BINDING PROTEIN 4"/>
    <property type="match status" value="1"/>
</dbReference>
<dbReference type="RefSeq" id="WP_057889567.1">
    <property type="nucleotide sequence ID" value="NZ_AZFE01000030.1"/>
</dbReference>
<evidence type="ECO:0000313" key="5">
    <source>
        <dbReference type="EMBL" id="KRL56007.1"/>
    </source>
</evidence>
<dbReference type="PANTHER" id="PTHR46825">
    <property type="entry name" value="D-ALANYL-D-ALANINE-CARBOXYPEPTIDASE/ENDOPEPTIDASE AMPH"/>
    <property type="match status" value="1"/>
</dbReference>
<evidence type="ECO:0000256" key="2">
    <source>
        <dbReference type="ARBA" id="ARBA00023136"/>
    </source>
</evidence>
<dbReference type="SUPFAM" id="SSF56601">
    <property type="entry name" value="beta-lactamase/transpeptidase-like"/>
    <property type="match status" value="1"/>
</dbReference>
<dbReference type="PATRIC" id="fig|1423778.4.peg.619"/>
<accession>A0A0R1RGL0</accession>
<comment type="subcellular location">
    <subcellularLocation>
        <location evidence="1">Membrane</location>
    </subcellularLocation>
</comment>
<sequence length="351" mass="39478">MNKNMQWWLIIIIITVSVVNIPINVLAKDKNQIVIKKDVKTRSFVGTIAIYQNGKLINHYSQGYANVLSKKSNNLNTMFEIDSIQKMMTGVLIMQQVEKHHLKLTDHLDNYFPSVPGSANITIRQMLNMTSGLSMDGSKAPGFLTDDFGIIRHEITQTKYTILKNGIWDYQPVNYVLLAGILEKVSHQSYRQLFTHQIIDKLKLKRTAFAYALPTNRDSAIGYSVPNHILGISYTQPFKQRLVLERNELGTGQLYMSVGDLYRVVSAITQGKIIKQADVTKLYAKGSISGYGGGLYNRVDRYKTNGAGYGFEGTIRISKNGKQAVVILSNYEVTKMGISKLGDSLDRKLLK</sequence>
<dbReference type="Proteomes" id="UP000051697">
    <property type="component" value="Unassembled WGS sequence"/>
</dbReference>
<gene>
    <name evidence="5" type="ORF">FC70_GL000592</name>
</gene>
<name>A0A0R1RGL0_9LACO</name>
<dbReference type="STRING" id="1423778.FC70_GL000592"/>
<dbReference type="AlphaFoldDB" id="A0A0R1RGL0"/>
<evidence type="ECO:0000313" key="6">
    <source>
        <dbReference type="Proteomes" id="UP000051697"/>
    </source>
</evidence>
<dbReference type="InterPro" id="IPR001466">
    <property type="entry name" value="Beta-lactam-related"/>
</dbReference>
<comment type="caution">
    <text evidence="5">The sequence shown here is derived from an EMBL/GenBank/DDBJ whole genome shotgun (WGS) entry which is preliminary data.</text>
</comment>
<evidence type="ECO:0000256" key="3">
    <source>
        <dbReference type="SAM" id="Phobius"/>
    </source>
</evidence>
<keyword evidence="6" id="KW-1185">Reference proteome</keyword>
<evidence type="ECO:0000256" key="1">
    <source>
        <dbReference type="ARBA" id="ARBA00004370"/>
    </source>
</evidence>
<feature type="transmembrane region" description="Helical" evidence="3">
    <location>
        <begin position="6"/>
        <end position="27"/>
    </location>
</feature>
<dbReference type="EMBL" id="AZFE01000030">
    <property type="protein sequence ID" value="KRL56007.1"/>
    <property type="molecule type" value="Genomic_DNA"/>
</dbReference>
<keyword evidence="2 3" id="KW-0472">Membrane</keyword>
<evidence type="ECO:0000259" key="4">
    <source>
        <dbReference type="Pfam" id="PF00144"/>
    </source>
</evidence>
<keyword evidence="3" id="KW-1133">Transmembrane helix</keyword>
<dbReference type="InterPro" id="IPR012338">
    <property type="entry name" value="Beta-lactam/transpept-like"/>
</dbReference>
<dbReference type="Gene3D" id="3.40.710.10">
    <property type="entry name" value="DD-peptidase/beta-lactamase superfamily"/>
    <property type="match status" value="1"/>
</dbReference>
<dbReference type="GO" id="GO:0016020">
    <property type="term" value="C:membrane"/>
    <property type="evidence" value="ECO:0007669"/>
    <property type="project" value="UniProtKB-SubCell"/>
</dbReference>
<reference evidence="5 6" key="1">
    <citation type="journal article" date="2015" name="Genome Announc.">
        <title>Expanding the biotechnology potential of lactobacilli through comparative genomics of 213 strains and associated genera.</title>
        <authorList>
            <person name="Sun Z."/>
            <person name="Harris H.M."/>
            <person name="McCann A."/>
            <person name="Guo C."/>
            <person name="Argimon S."/>
            <person name="Zhang W."/>
            <person name="Yang X."/>
            <person name="Jeffery I.B."/>
            <person name="Cooney J.C."/>
            <person name="Kagawa T.F."/>
            <person name="Liu W."/>
            <person name="Song Y."/>
            <person name="Salvetti E."/>
            <person name="Wrobel A."/>
            <person name="Rasinkangas P."/>
            <person name="Parkhill J."/>
            <person name="Rea M.C."/>
            <person name="O'Sullivan O."/>
            <person name="Ritari J."/>
            <person name="Douillard F.P."/>
            <person name="Paul Ross R."/>
            <person name="Yang R."/>
            <person name="Briner A.E."/>
            <person name="Felis G.E."/>
            <person name="de Vos W.M."/>
            <person name="Barrangou R."/>
            <person name="Klaenhammer T.R."/>
            <person name="Caufield P.W."/>
            <person name="Cui Y."/>
            <person name="Zhang H."/>
            <person name="O'Toole P.W."/>
        </authorList>
    </citation>
    <scope>NUCLEOTIDE SEQUENCE [LARGE SCALE GENOMIC DNA]</scope>
    <source>
        <strain evidence="5 6">DSM 15707</strain>
    </source>
</reference>
<protein>
    <submittedName>
        <fullName evidence="5">Beta-lactamase class C related penicillin binding protein</fullName>
    </submittedName>
</protein>
<proteinExistence type="predicted"/>
<dbReference type="Pfam" id="PF00144">
    <property type="entry name" value="Beta-lactamase"/>
    <property type="match status" value="1"/>
</dbReference>
<dbReference type="InterPro" id="IPR050491">
    <property type="entry name" value="AmpC-like"/>
</dbReference>
<keyword evidence="3" id="KW-0812">Transmembrane</keyword>
<organism evidence="5 6">
    <name type="scientific">Paucilactobacillus oligofermentans DSM 15707 = LMG 22743</name>
    <dbReference type="NCBI Taxonomy" id="1423778"/>
    <lineage>
        <taxon>Bacteria</taxon>
        <taxon>Bacillati</taxon>
        <taxon>Bacillota</taxon>
        <taxon>Bacilli</taxon>
        <taxon>Lactobacillales</taxon>
        <taxon>Lactobacillaceae</taxon>
        <taxon>Paucilactobacillus</taxon>
    </lineage>
</organism>